<dbReference type="InterPro" id="IPR044417">
    <property type="entry name" value="PRDM7_9_PR-SET"/>
</dbReference>
<keyword evidence="5" id="KW-0808">Transferase</keyword>
<evidence type="ECO:0000256" key="1">
    <source>
        <dbReference type="ARBA" id="ARBA00003767"/>
    </source>
</evidence>
<comment type="function">
    <text evidence="1">May be involved in transcriptional regulation.</text>
</comment>
<evidence type="ECO:0008006" key="21">
    <source>
        <dbReference type="Google" id="ProtNLM"/>
    </source>
</evidence>
<dbReference type="Gene3D" id="2.170.270.10">
    <property type="entry name" value="SET domain"/>
    <property type="match status" value="1"/>
</dbReference>
<evidence type="ECO:0000256" key="4">
    <source>
        <dbReference type="ARBA" id="ARBA00022603"/>
    </source>
</evidence>
<evidence type="ECO:0000256" key="9">
    <source>
        <dbReference type="ARBA" id="ARBA00022771"/>
    </source>
</evidence>
<keyword evidence="10" id="KW-0862">Zinc</keyword>
<dbReference type="Pfam" id="PF21549">
    <property type="entry name" value="PRDM2_PR"/>
    <property type="match status" value="1"/>
</dbReference>
<dbReference type="CDD" id="cd19193">
    <property type="entry name" value="PR-SET_PRDM7_9"/>
    <property type="match status" value="1"/>
</dbReference>
<dbReference type="Gene3D" id="3.30.160.60">
    <property type="entry name" value="Classic Zinc Finger"/>
    <property type="match status" value="6"/>
</dbReference>
<feature type="domain" description="C2H2-type" evidence="17">
    <location>
        <begin position="360"/>
        <end position="387"/>
    </location>
</feature>
<comment type="similarity">
    <text evidence="3">Belongs to the krueppel C2H2-type zinc-finger protein family.</text>
</comment>
<dbReference type="FunFam" id="3.30.160.60:FF:000145">
    <property type="entry name" value="Zinc finger protein 574"/>
    <property type="match status" value="1"/>
</dbReference>
<dbReference type="SUPFAM" id="SSF57667">
    <property type="entry name" value="beta-beta-alpha zinc fingers"/>
    <property type="match status" value="4"/>
</dbReference>
<keyword evidence="7" id="KW-0479">Metal-binding</keyword>
<feature type="domain" description="C2H2-type" evidence="17">
    <location>
        <begin position="388"/>
        <end position="415"/>
    </location>
</feature>
<feature type="domain" description="C2H2-type" evidence="17">
    <location>
        <begin position="472"/>
        <end position="499"/>
    </location>
</feature>
<keyword evidence="20" id="KW-1185">Reference proteome</keyword>
<evidence type="ECO:0000256" key="3">
    <source>
        <dbReference type="ARBA" id="ARBA00006991"/>
    </source>
</evidence>
<dbReference type="InterPro" id="IPR046341">
    <property type="entry name" value="SET_dom_sf"/>
</dbReference>
<evidence type="ECO:0000259" key="18">
    <source>
        <dbReference type="PROSITE" id="PS50280"/>
    </source>
</evidence>
<sequence length="528" mass="59632">MSATISSYELLRLNRKAENERLIKELFGAEGVPDLQQPVEQQRAASTAAVGKATVARQKQPKRACTVQKKRNRNDSDSDPDYQPVANSKKKIKTASACSSKFKSSSSAVIAAFLPTEPRQLPPRRGKTACVYKETDERSLYCYDCGKEVFGDCCQLHQRWVSNKMPDGFGTAENFCDLTLPDGMRICRSAVGRHAGNGVWAEAPIARGSIFGPYLGQRITDKATAEASSYAWEIRRDKSCEWVDAADMRFSNWMRYVNCSRNLCEQNMIAFQWDNNVYYIAIRDISPDHELLVYYGDEMAKLYNIVAEDGDSASDRPLYEEADILNSGGDLICGFCEKVFKSKSSKIAHVRLVHLLERRYVCSVCKARFQLEVNLTVHMRAHTGEKPFSCSYCGKAFSQDGHLKNHMRIHTGEKPFSCSYCGKAFSRDDSLKTHMRIHTGEKPFSCSYCGKAFSRDDSLKTHMRIHTGEKPFSCSYCGKAFSQDGSLKTHMRIHTGEKPYSCSYCGKAFSVNSHLKYHIRTVHNNKRQ</sequence>
<dbReference type="FunFam" id="3.30.160.60:FF:000966">
    <property type="entry name" value="ZFP90 zinc finger protein"/>
    <property type="match status" value="5"/>
</dbReference>
<evidence type="ECO:0000256" key="5">
    <source>
        <dbReference type="ARBA" id="ARBA00022679"/>
    </source>
</evidence>
<dbReference type="SMART" id="SM00355">
    <property type="entry name" value="ZnF_C2H2"/>
    <property type="match status" value="7"/>
</dbReference>
<dbReference type="GO" id="GO:0005634">
    <property type="term" value="C:nucleus"/>
    <property type="evidence" value="ECO:0007669"/>
    <property type="project" value="UniProtKB-SubCell"/>
</dbReference>
<feature type="domain" description="C2H2-type" evidence="17">
    <location>
        <begin position="331"/>
        <end position="359"/>
    </location>
</feature>
<dbReference type="PROSITE" id="PS50280">
    <property type="entry name" value="SET"/>
    <property type="match status" value="1"/>
</dbReference>
<keyword evidence="12" id="KW-0238">DNA-binding</keyword>
<dbReference type="PROSITE" id="PS00028">
    <property type="entry name" value="ZINC_FINGER_C2H2_1"/>
    <property type="match status" value="7"/>
</dbReference>
<name>A0A267E7U2_9PLAT</name>
<keyword evidence="14" id="KW-0539">Nucleus</keyword>
<evidence type="ECO:0000259" key="17">
    <source>
        <dbReference type="PROSITE" id="PS50157"/>
    </source>
</evidence>
<dbReference type="Proteomes" id="UP000215902">
    <property type="component" value="Unassembled WGS sequence"/>
</dbReference>
<dbReference type="InterPro" id="IPR001214">
    <property type="entry name" value="SET_dom"/>
</dbReference>
<dbReference type="AlphaFoldDB" id="A0A267E7U2"/>
<evidence type="ECO:0000256" key="8">
    <source>
        <dbReference type="ARBA" id="ARBA00022737"/>
    </source>
</evidence>
<feature type="domain" description="C2H2-type" evidence="17">
    <location>
        <begin position="500"/>
        <end position="528"/>
    </location>
</feature>
<dbReference type="Pfam" id="PF13912">
    <property type="entry name" value="zf-C2H2_6"/>
    <property type="match status" value="1"/>
</dbReference>
<evidence type="ECO:0000256" key="13">
    <source>
        <dbReference type="ARBA" id="ARBA00023163"/>
    </source>
</evidence>
<dbReference type="Pfam" id="PF00096">
    <property type="entry name" value="zf-C2H2"/>
    <property type="match status" value="1"/>
</dbReference>
<keyword evidence="13" id="KW-0804">Transcription</keyword>
<reference evidence="19 20" key="1">
    <citation type="submission" date="2017-06" db="EMBL/GenBank/DDBJ databases">
        <title>A platform for efficient transgenesis in Macrostomum lignano, a flatworm model organism for stem cell research.</title>
        <authorList>
            <person name="Berezikov E."/>
        </authorList>
    </citation>
    <scope>NUCLEOTIDE SEQUENCE [LARGE SCALE GENOMIC DNA]</scope>
    <source>
        <strain evidence="19">DV1</strain>
        <tissue evidence="19">Whole organism</tissue>
    </source>
</reference>
<evidence type="ECO:0000313" key="20">
    <source>
        <dbReference type="Proteomes" id="UP000215902"/>
    </source>
</evidence>
<comment type="subcellular location">
    <subcellularLocation>
        <location evidence="2">Nucleus</location>
    </subcellularLocation>
</comment>
<evidence type="ECO:0000256" key="15">
    <source>
        <dbReference type="PROSITE-ProRule" id="PRU00042"/>
    </source>
</evidence>
<dbReference type="GO" id="GO:0032259">
    <property type="term" value="P:methylation"/>
    <property type="evidence" value="ECO:0007669"/>
    <property type="project" value="UniProtKB-KW"/>
</dbReference>
<dbReference type="PROSITE" id="PS50157">
    <property type="entry name" value="ZINC_FINGER_C2H2_2"/>
    <property type="match status" value="7"/>
</dbReference>
<dbReference type="EMBL" id="NIVC01002460">
    <property type="protein sequence ID" value="PAA57651.1"/>
    <property type="molecule type" value="Genomic_DNA"/>
</dbReference>
<dbReference type="InterPro" id="IPR036236">
    <property type="entry name" value="Znf_C2H2_sf"/>
</dbReference>
<keyword evidence="9 15" id="KW-0863">Zinc-finger</keyword>
<evidence type="ECO:0000256" key="16">
    <source>
        <dbReference type="SAM" id="MobiDB-lite"/>
    </source>
</evidence>
<evidence type="ECO:0000256" key="14">
    <source>
        <dbReference type="ARBA" id="ARBA00023242"/>
    </source>
</evidence>
<keyword evidence="8" id="KW-0677">Repeat</keyword>
<gene>
    <name evidence="19" type="ORF">BOX15_Mlig000687g1</name>
</gene>
<feature type="domain" description="SET" evidence="18">
    <location>
        <begin position="182"/>
        <end position="296"/>
    </location>
</feature>
<dbReference type="OrthoDB" id="9439254at2759"/>
<feature type="domain" description="C2H2-type" evidence="17">
    <location>
        <begin position="444"/>
        <end position="471"/>
    </location>
</feature>
<dbReference type="Pfam" id="PF13465">
    <property type="entry name" value="zf-H2C2_2"/>
    <property type="match status" value="3"/>
</dbReference>
<keyword evidence="4" id="KW-0489">Methyltransferase</keyword>
<evidence type="ECO:0000256" key="10">
    <source>
        <dbReference type="ARBA" id="ARBA00022833"/>
    </source>
</evidence>
<feature type="region of interest" description="Disordered" evidence="16">
    <location>
        <begin position="59"/>
        <end position="88"/>
    </location>
</feature>
<dbReference type="STRING" id="282301.A0A267E7U2"/>
<dbReference type="PANTHER" id="PTHR24409:SF331">
    <property type="entry name" value="ZINC FINGER PROTEIN 322A"/>
    <property type="match status" value="1"/>
</dbReference>
<evidence type="ECO:0000256" key="11">
    <source>
        <dbReference type="ARBA" id="ARBA00023015"/>
    </source>
</evidence>
<keyword evidence="6" id="KW-0949">S-adenosyl-L-methionine</keyword>
<protein>
    <recommendedName>
        <fullName evidence="21">Histone-lysine N-methyltransferase</fullName>
    </recommendedName>
</protein>
<dbReference type="PANTHER" id="PTHR24409">
    <property type="entry name" value="ZINC FINGER PROTEIN 142"/>
    <property type="match status" value="1"/>
</dbReference>
<evidence type="ECO:0000313" key="19">
    <source>
        <dbReference type="EMBL" id="PAA57651.1"/>
    </source>
</evidence>
<dbReference type="SMART" id="SM00317">
    <property type="entry name" value="SET"/>
    <property type="match status" value="1"/>
</dbReference>
<comment type="caution">
    <text evidence="19">The sequence shown here is derived from an EMBL/GenBank/DDBJ whole genome shotgun (WGS) entry which is preliminary data.</text>
</comment>
<evidence type="ECO:0000256" key="6">
    <source>
        <dbReference type="ARBA" id="ARBA00022691"/>
    </source>
</evidence>
<dbReference type="GO" id="GO:0042054">
    <property type="term" value="F:histone methyltransferase activity"/>
    <property type="evidence" value="ECO:0007669"/>
    <property type="project" value="InterPro"/>
</dbReference>
<evidence type="ECO:0000256" key="12">
    <source>
        <dbReference type="ARBA" id="ARBA00023125"/>
    </source>
</evidence>
<proteinExistence type="inferred from homology"/>
<evidence type="ECO:0000256" key="7">
    <source>
        <dbReference type="ARBA" id="ARBA00022723"/>
    </source>
</evidence>
<keyword evidence="11" id="KW-0805">Transcription regulation</keyword>
<organism evidence="19 20">
    <name type="scientific">Macrostomum lignano</name>
    <dbReference type="NCBI Taxonomy" id="282301"/>
    <lineage>
        <taxon>Eukaryota</taxon>
        <taxon>Metazoa</taxon>
        <taxon>Spiralia</taxon>
        <taxon>Lophotrochozoa</taxon>
        <taxon>Platyhelminthes</taxon>
        <taxon>Rhabditophora</taxon>
        <taxon>Macrostomorpha</taxon>
        <taxon>Macrostomida</taxon>
        <taxon>Macrostomidae</taxon>
        <taxon>Macrostomum</taxon>
    </lineage>
</organism>
<dbReference type="GO" id="GO:0000977">
    <property type="term" value="F:RNA polymerase II transcription regulatory region sequence-specific DNA binding"/>
    <property type="evidence" value="ECO:0007669"/>
    <property type="project" value="TreeGrafter"/>
</dbReference>
<dbReference type="GO" id="GO:0008270">
    <property type="term" value="F:zinc ion binding"/>
    <property type="evidence" value="ECO:0007669"/>
    <property type="project" value="UniProtKB-KW"/>
</dbReference>
<dbReference type="SUPFAM" id="SSF82199">
    <property type="entry name" value="SET domain"/>
    <property type="match status" value="1"/>
</dbReference>
<dbReference type="GO" id="GO:0000981">
    <property type="term" value="F:DNA-binding transcription factor activity, RNA polymerase II-specific"/>
    <property type="evidence" value="ECO:0007669"/>
    <property type="project" value="TreeGrafter"/>
</dbReference>
<accession>A0A267E7U2</accession>
<evidence type="ECO:0000256" key="2">
    <source>
        <dbReference type="ARBA" id="ARBA00004123"/>
    </source>
</evidence>
<dbReference type="InterPro" id="IPR013087">
    <property type="entry name" value="Znf_C2H2_type"/>
</dbReference>
<feature type="domain" description="C2H2-type" evidence="17">
    <location>
        <begin position="416"/>
        <end position="443"/>
    </location>
</feature>